<dbReference type="AlphaFoldDB" id="A1B218"/>
<protein>
    <submittedName>
        <fullName evidence="5">GCN5-related N-acetyltransferase</fullName>
    </submittedName>
</protein>
<dbReference type="PANTHER" id="PTHR43877">
    <property type="entry name" value="AMINOALKYLPHOSPHONATE N-ACETYLTRANSFERASE-RELATED-RELATED"/>
    <property type="match status" value="1"/>
</dbReference>
<dbReference type="InterPro" id="IPR050832">
    <property type="entry name" value="Bact_Acetyltransf"/>
</dbReference>
<reference evidence="6" key="1">
    <citation type="submission" date="2006-12" db="EMBL/GenBank/DDBJ databases">
        <title>Complete sequence of chromosome 1 of Paracoccus denitrificans PD1222.</title>
        <authorList>
            <person name="Copeland A."/>
            <person name="Lucas S."/>
            <person name="Lapidus A."/>
            <person name="Barry K."/>
            <person name="Detter J.C."/>
            <person name="Glavina del Rio T."/>
            <person name="Hammon N."/>
            <person name="Israni S."/>
            <person name="Dalin E."/>
            <person name="Tice H."/>
            <person name="Pitluck S."/>
            <person name="Munk A.C."/>
            <person name="Brettin T."/>
            <person name="Bruce D."/>
            <person name="Han C."/>
            <person name="Tapia R."/>
            <person name="Gilna P."/>
            <person name="Schmutz J."/>
            <person name="Larimer F."/>
            <person name="Land M."/>
            <person name="Hauser L."/>
            <person name="Kyrpides N."/>
            <person name="Lykidis A."/>
            <person name="Spiro S."/>
            <person name="Richardson D.J."/>
            <person name="Moir J.W.B."/>
            <person name="Ferguson S.J."/>
            <person name="van Spanning R.J.M."/>
            <person name="Richardson P."/>
        </authorList>
    </citation>
    <scope>NUCLEOTIDE SEQUENCE [LARGE SCALE GENOMIC DNA]</scope>
    <source>
        <strain evidence="6">Pd 1222</strain>
    </source>
</reference>
<dbReference type="EnsemblBacteria" id="ABL69562">
    <property type="protein sequence ID" value="ABL69562"/>
    <property type="gene ID" value="Pden_1462"/>
</dbReference>
<evidence type="ECO:0000256" key="3">
    <source>
        <dbReference type="SAM" id="MobiDB-lite"/>
    </source>
</evidence>
<dbReference type="GO" id="GO:0016747">
    <property type="term" value="F:acyltransferase activity, transferring groups other than amino-acyl groups"/>
    <property type="evidence" value="ECO:0007669"/>
    <property type="project" value="InterPro"/>
</dbReference>
<dbReference type="HOGENOM" id="CLU_013985_11_0_5"/>
<sequence>MQSLYPGKRKDGLSAAPPDVSDSPLFVARSREAALGCCALVLHRGFAEIKRMYVVPSARGRGIASHLLQALESVAKEEGNLLLKLETGTRLTDAHRLYARHGFVRCGVFGGHSALPESLFMEKHLTQA</sequence>
<gene>
    <name evidence="5" type="ordered locus">Pden_1462</name>
</gene>
<feature type="region of interest" description="Disordered" evidence="3">
    <location>
        <begin position="1"/>
        <end position="20"/>
    </location>
</feature>
<name>A1B218_PARDP</name>
<dbReference type="PANTHER" id="PTHR43877:SF2">
    <property type="entry name" value="AMINOALKYLPHOSPHONATE N-ACETYLTRANSFERASE-RELATED"/>
    <property type="match status" value="1"/>
</dbReference>
<evidence type="ECO:0000313" key="6">
    <source>
        <dbReference type="Proteomes" id="UP000000361"/>
    </source>
</evidence>
<accession>A1B218</accession>
<evidence type="ECO:0000256" key="2">
    <source>
        <dbReference type="ARBA" id="ARBA00023315"/>
    </source>
</evidence>
<dbReference type="SUPFAM" id="SSF55729">
    <property type="entry name" value="Acyl-CoA N-acyltransferases (Nat)"/>
    <property type="match status" value="1"/>
</dbReference>
<proteinExistence type="predicted"/>
<dbReference type="CDD" id="cd04301">
    <property type="entry name" value="NAT_SF"/>
    <property type="match status" value="1"/>
</dbReference>
<dbReference type="PROSITE" id="PS51186">
    <property type="entry name" value="GNAT"/>
    <property type="match status" value="1"/>
</dbReference>
<keyword evidence="6" id="KW-1185">Reference proteome</keyword>
<dbReference type="eggNOG" id="COG0456">
    <property type="taxonomic scope" value="Bacteria"/>
</dbReference>
<dbReference type="Pfam" id="PF13508">
    <property type="entry name" value="Acetyltransf_7"/>
    <property type="match status" value="1"/>
</dbReference>
<keyword evidence="2" id="KW-0012">Acyltransferase</keyword>
<evidence type="ECO:0000313" key="5">
    <source>
        <dbReference type="EMBL" id="ABL69562.1"/>
    </source>
</evidence>
<dbReference type="InterPro" id="IPR000182">
    <property type="entry name" value="GNAT_dom"/>
</dbReference>
<evidence type="ECO:0000259" key="4">
    <source>
        <dbReference type="PROSITE" id="PS51186"/>
    </source>
</evidence>
<dbReference type="InterPro" id="IPR016181">
    <property type="entry name" value="Acyl_CoA_acyltransferase"/>
</dbReference>
<dbReference type="Gene3D" id="3.40.630.30">
    <property type="match status" value="1"/>
</dbReference>
<feature type="domain" description="N-acetyltransferase" evidence="4">
    <location>
        <begin position="1"/>
        <end position="126"/>
    </location>
</feature>
<dbReference type="Proteomes" id="UP000000361">
    <property type="component" value="Chromosome 1"/>
</dbReference>
<organism evidence="5 6">
    <name type="scientific">Paracoccus denitrificans (strain Pd 1222)</name>
    <dbReference type="NCBI Taxonomy" id="318586"/>
    <lineage>
        <taxon>Bacteria</taxon>
        <taxon>Pseudomonadati</taxon>
        <taxon>Pseudomonadota</taxon>
        <taxon>Alphaproteobacteria</taxon>
        <taxon>Rhodobacterales</taxon>
        <taxon>Paracoccaceae</taxon>
        <taxon>Paracoccus</taxon>
    </lineage>
</organism>
<evidence type="ECO:0000256" key="1">
    <source>
        <dbReference type="ARBA" id="ARBA00022679"/>
    </source>
</evidence>
<dbReference type="KEGG" id="pde:Pden_1462"/>
<keyword evidence="1 5" id="KW-0808">Transferase</keyword>
<dbReference type="EMBL" id="CP000489">
    <property type="protein sequence ID" value="ABL69562.1"/>
    <property type="molecule type" value="Genomic_DNA"/>
</dbReference>